<evidence type="ECO:0000259" key="1">
    <source>
        <dbReference type="Pfam" id="PF07540"/>
    </source>
</evidence>
<name>I6ZV99_ENCRO</name>
<evidence type="ECO:0000313" key="2">
    <source>
        <dbReference type="EMBL" id="AFN83651.1"/>
    </source>
</evidence>
<dbReference type="RefSeq" id="XP_009265148.1">
    <property type="nucleotide sequence ID" value="XM_009266873.1"/>
</dbReference>
<dbReference type="Proteomes" id="UP000010094">
    <property type="component" value="Chromosome IXa"/>
</dbReference>
<gene>
    <name evidence="2" type="ordered locus">EROM_090340</name>
</gene>
<accession>I6ZV99</accession>
<dbReference type="GO" id="GO:0003682">
    <property type="term" value="F:chromatin binding"/>
    <property type="evidence" value="ECO:0007669"/>
    <property type="project" value="TreeGrafter"/>
</dbReference>
<evidence type="ECO:0000313" key="3">
    <source>
        <dbReference type="Proteomes" id="UP000010094"/>
    </source>
</evidence>
<dbReference type="EMBL" id="CP003526">
    <property type="protein sequence ID" value="AFN83651.1"/>
    <property type="molecule type" value="Genomic_DNA"/>
</dbReference>
<dbReference type="KEGG" id="ero:EROM_090340"/>
<dbReference type="OrthoDB" id="10263597at2759"/>
<dbReference type="GO" id="GO:0005730">
    <property type="term" value="C:nucleolus"/>
    <property type="evidence" value="ECO:0007669"/>
    <property type="project" value="TreeGrafter"/>
</dbReference>
<dbReference type="InterPro" id="IPR016903">
    <property type="entry name" value="Nucleolar_cplx-assoc_3"/>
</dbReference>
<dbReference type="InterPro" id="IPR011501">
    <property type="entry name" value="Noc3_N"/>
</dbReference>
<dbReference type="AlphaFoldDB" id="I6ZV99"/>
<sequence>MNKMDSQKSRIASICTKIIEEPQENLKMMEELFRMLSDGRSEGGAKGIIYLSLLKVFKAIIPLYKVRSLKDIVKDKRDNLHIKDYDRSLLKWYASYIKILVDDMSDESYISLCEVLQHFDHFNCTDKIVSGVLRGSLGRRPVSMLCCDTIKSKLRSDCSGELIVIILDQMLDFEHNPLVLEYLVDIPFVNNSLKSDEEKAREYWEANRSVSRREKNSIFHRKQIFSKKLKKMEKERLKIQSQVRDEEDIEERVEEIKTCKKIYDVIQRLYFTILKRNRYEYYKYVFIGLVKYRKILRPEFMEGLYFLLNNNLSKVPPDAKIQGILCILTLYGDECYDFNGLVDLVYSMIHPMNPELADNDGVSKAIKLLFIKIRQPIHRAHVLLKRLILCCCSRSIPEFRLLIKDISAYYDIEFSDCTSPKCREFDQDAVHVDSIPDNPFFEYFLYKQIL</sequence>
<dbReference type="PANTHER" id="PTHR14428">
    <property type="entry name" value="NUCLEOLAR COMPLEX PROTEIN 3"/>
    <property type="match status" value="1"/>
</dbReference>
<organism evidence="2 3">
    <name type="scientific">Encephalitozoon romaleae (strain SJ-2008)</name>
    <name type="common">Microsporidian parasite</name>
    <dbReference type="NCBI Taxonomy" id="1178016"/>
    <lineage>
        <taxon>Eukaryota</taxon>
        <taxon>Fungi</taxon>
        <taxon>Fungi incertae sedis</taxon>
        <taxon>Microsporidia</taxon>
        <taxon>Unikaryonidae</taxon>
        <taxon>Encephalitozoon</taxon>
    </lineage>
</organism>
<reference evidence="2" key="1">
    <citation type="journal article" date="2012" name="Proc. Natl. Acad. Sci. U.S.A.">
        <title>Gain and loss of multiple functionally related, horizontally transferred genes in the reduced genomes of two microsporidian parasites.</title>
        <authorList>
            <person name="Pombert J.-F."/>
            <person name="Selman M."/>
            <person name="Burki F."/>
            <person name="Bardell F.T."/>
            <person name="Farinelli L."/>
            <person name="Solter L.F."/>
            <person name="Whitman D.W."/>
            <person name="Weiss L.M."/>
            <person name="Corradi N."/>
            <person name="Keeling P.J."/>
        </authorList>
    </citation>
    <scope>NUCLEOTIDE SEQUENCE [LARGE SCALE GENOMIC DNA]</scope>
    <source>
        <strain evidence="2">SJ-2008</strain>
    </source>
</reference>
<keyword evidence="3" id="KW-1185">Reference proteome</keyword>
<dbReference type="HOGENOM" id="CLU_611398_0_0_1"/>
<protein>
    <submittedName>
        <fullName evidence="2">Nuclear pre-ribosomes export protein</fullName>
    </submittedName>
</protein>
<dbReference type="GeneID" id="20521972"/>
<dbReference type="VEuPathDB" id="MicrosporidiaDB:EROM_090340"/>
<proteinExistence type="predicted"/>
<dbReference type="GO" id="GO:0006270">
    <property type="term" value="P:DNA replication initiation"/>
    <property type="evidence" value="ECO:0007669"/>
    <property type="project" value="TreeGrafter"/>
</dbReference>
<feature type="domain" description="Nucleolar complex-associated protein 3 N-terminal" evidence="1">
    <location>
        <begin position="7"/>
        <end position="96"/>
    </location>
</feature>
<dbReference type="PANTHER" id="PTHR14428:SF5">
    <property type="entry name" value="NUCLEOLAR COMPLEX PROTEIN 3 HOMOLOG"/>
    <property type="match status" value="1"/>
</dbReference>
<dbReference type="Pfam" id="PF07540">
    <property type="entry name" value="NOC3p"/>
    <property type="match status" value="1"/>
</dbReference>